<reference evidence="1 2" key="1">
    <citation type="submission" date="2016-08" db="EMBL/GenBank/DDBJ databases">
        <title>A Parts List for Fungal Cellulosomes Revealed by Comparative Genomics.</title>
        <authorList>
            <consortium name="DOE Joint Genome Institute"/>
            <person name="Haitjema C.H."/>
            <person name="Gilmore S.P."/>
            <person name="Henske J.K."/>
            <person name="Solomon K.V."/>
            <person name="De Groot R."/>
            <person name="Kuo A."/>
            <person name="Mondo S.J."/>
            <person name="Salamov A.A."/>
            <person name="Labutti K."/>
            <person name="Zhao Z."/>
            <person name="Chiniquy J."/>
            <person name="Barry K."/>
            <person name="Brewer H.M."/>
            <person name="Purvine S.O."/>
            <person name="Wright A.T."/>
            <person name="Boxma B."/>
            <person name="Van Alen T."/>
            <person name="Hackstein J.H."/>
            <person name="Baker S.E."/>
            <person name="Grigoriev I.V."/>
            <person name="O'Malley M.A."/>
        </authorList>
    </citation>
    <scope>NUCLEOTIDE SEQUENCE [LARGE SCALE GENOMIC DNA]</scope>
    <source>
        <strain evidence="1 2">G1</strain>
    </source>
</reference>
<sequence>MDIEKYTLNDKYNNKNLTIKDIIKENLNYNERNDKNIITNLNDTNYFHDNNIDKNIPRDNNKYIYNKHNNTINKENTKSNSYKDDTKMNSKNFIDEYNSKFIHNNNKLFSRDTFDFTYEINKKRKKITNNNENNIDDLPSTSNNILNYNNCDPEIPNFEFKKFNSNEFLKNTNPVKKK</sequence>
<evidence type="ECO:0000313" key="1">
    <source>
        <dbReference type="EMBL" id="ORY24037.1"/>
    </source>
</evidence>
<evidence type="ECO:0000313" key="2">
    <source>
        <dbReference type="Proteomes" id="UP000193920"/>
    </source>
</evidence>
<dbReference type="Proteomes" id="UP000193920">
    <property type="component" value="Unassembled WGS sequence"/>
</dbReference>
<dbReference type="AlphaFoldDB" id="A0A1Y2APA5"/>
<comment type="caution">
    <text evidence="1">The sequence shown here is derived from an EMBL/GenBank/DDBJ whole genome shotgun (WGS) entry which is preliminary data.</text>
</comment>
<protein>
    <submittedName>
        <fullName evidence="1">Uncharacterized protein</fullName>
    </submittedName>
</protein>
<keyword evidence="2" id="KW-1185">Reference proteome</keyword>
<dbReference type="EMBL" id="MCOG01000227">
    <property type="protein sequence ID" value="ORY24037.1"/>
    <property type="molecule type" value="Genomic_DNA"/>
</dbReference>
<organism evidence="1 2">
    <name type="scientific">Neocallimastix californiae</name>
    <dbReference type="NCBI Taxonomy" id="1754190"/>
    <lineage>
        <taxon>Eukaryota</taxon>
        <taxon>Fungi</taxon>
        <taxon>Fungi incertae sedis</taxon>
        <taxon>Chytridiomycota</taxon>
        <taxon>Chytridiomycota incertae sedis</taxon>
        <taxon>Neocallimastigomycetes</taxon>
        <taxon>Neocallimastigales</taxon>
        <taxon>Neocallimastigaceae</taxon>
        <taxon>Neocallimastix</taxon>
    </lineage>
</organism>
<proteinExistence type="predicted"/>
<name>A0A1Y2APA5_9FUNG</name>
<gene>
    <name evidence="1" type="ORF">LY90DRAFT_514776</name>
</gene>
<accession>A0A1Y2APA5</accession>